<dbReference type="OrthoDB" id="5243750at2"/>
<evidence type="ECO:0000256" key="3">
    <source>
        <dbReference type="ARBA" id="ARBA00022741"/>
    </source>
</evidence>
<protein>
    <submittedName>
        <fullName evidence="5">2-phospho-L-lactate guanylyltransferase</fullName>
    </submittedName>
</protein>
<dbReference type="NCBIfam" id="TIGR03552">
    <property type="entry name" value="F420_cofC"/>
    <property type="match status" value="1"/>
</dbReference>
<accession>A0A177JJA1</accession>
<dbReference type="Pfam" id="PF01983">
    <property type="entry name" value="CofC"/>
    <property type="match status" value="1"/>
</dbReference>
<dbReference type="Proteomes" id="UP000077262">
    <property type="component" value="Unassembled WGS sequence"/>
</dbReference>
<evidence type="ECO:0000313" key="5">
    <source>
        <dbReference type="EMBL" id="OAH41419.1"/>
    </source>
</evidence>
<keyword evidence="3" id="KW-0547">Nucleotide-binding</keyword>
<evidence type="ECO:0000313" key="6">
    <source>
        <dbReference type="Proteomes" id="UP000077262"/>
    </source>
</evidence>
<evidence type="ECO:0000256" key="1">
    <source>
        <dbReference type="ARBA" id="ARBA00022679"/>
    </source>
</evidence>
<name>A0A177JJA1_SPHYA</name>
<keyword evidence="4" id="KW-0342">GTP-binding</keyword>
<evidence type="ECO:0000256" key="4">
    <source>
        <dbReference type="ARBA" id="ARBA00023134"/>
    </source>
</evidence>
<dbReference type="InterPro" id="IPR002835">
    <property type="entry name" value="CofC"/>
</dbReference>
<dbReference type="InterPro" id="IPR029044">
    <property type="entry name" value="Nucleotide-diphossugar_trans"/>
</dbReference>
<dbReference type="PANTHER" id="PTHR40392:SF1">
    <property type="entry name" value="2-PHOSPHO-L-LACTATE GUANYLYLTRANSFERASE"/>
    <property type="match status" value="1"/>
</dbReference>
<dbReference type="PANTHER" id="PTHR40392">
    <property type="entry name" value="2-PHOSPHO-L-LACTATE GUANYLYLTRANSFERASE"/>
    <property type="match status" value="1"/>
</dbReference>
<dbReference type="SUPFAM" id="SSF53448">
    <property type="entry name" value="Nucleotide-diphospho-sugar transferases"/>
    <property type="match status" value="1"/>
</dbReference>
<dbReference type="AlphaFoldDB" id="A0A177JJA1"/>
<keyword evidence="2 5" id="KW-0548">Nucleotidyltransferase</keyword>
<proteinExistence type="predicted"/>
<organism evidence="5 6">
    <name type="scientific">Sphingobium yanoikuyae</name>
    <name type="common">Sphingomonas yanoikuyae</name>
    <dbReference type="NCBI Taxonomy" id="13690"/>
    <lineage>
        <taxon>Bacteria</taxon>
        <taxon>Pseudomonadati</taxon>
        <taxon>Pseudomonadota</taxon>
        <taxon>Alphaproteobacteria</taxon>
        <taxon>Sphingomonadales</taxon>
        <taxon>Sphingomonadaceae</taxon>
        <taxon>Sphingobium</taxon>
    </lineage>
</organism>
<evidence type="ECO:0000256" key="2">
    <source>
        <dbReference type="ARBA" id="ARBA00022695"/>
    </source>
</evidence>
<dbReference type="GO" id="GO:0005525">
    <property type="term" value="F:GTP binding"/>
    <property type="evidence" value="ECO:0007669"/>
    <property type="project" value="UniProtKB-KW"/>
</dbReference>
<keyword evidence="1 5" id="KW-0808">Transferase</keyword>
<reference evidence="5 6" key="1">
    <citation type="submission" date="2016-02" db="EMBL/GenBank/DDBJ databases">
        <authorList>
            <person name="Wen L."/>
            <person name="He K."/>
            <person name="Yang H."/>
        </authorList>
    </citation>
    <scope>NUCLEOTIDE SEQUENCE [LARGE SCALE GENOMIC DNA]</scope>
    <source>
        <strain evidence="5 6">CD09_2</strain>
    </source>
</reference>
<dbReference type="EMBL" id="LSTR01000057">
    <property type="protein sequence ID" value="OAH41419.1"/>
    <property type="molecule type" value="Genomic_DNA"/>
</dbReference>
<comment type="caution">
    <text evidence="5">The sequence shown here is derived from an EMBL/GenBank/DDBJ whole genome shotgun (WGS) entry which is preliminary data.</text>
</comment>
<sequence length="192" mass="20239">MTLSILIPAKSFAQGKSRLAQVLGPRDRAALCRQLLGHVLAVARDAGLDAITYVVSACPEVRGFATERGVKVLAEREPGHVPALMAAMQALPADRPVLILSADLPMLAAADLRAMVQEPADVVIATDREGQGTNALLLKRPGLIPLRFGPGSCAAHVGEAERAGYRVSVTRRPGLADDVDLPEHLQIFSVGA</sequence>
<dbReference type="RefSeq" id="WP_017499275.1">
    <property type="nucleotide sequence ID" value="NZ_LSTR01000057.1"/>
</dbReference>
<dbReference type="Gene3D" id="3.90.550.10">
    <property type="entry name" value="Spore Coat Polysaccharide Biosynthesis Protein SpsA, Chain A"/>
    <property type="match status" value="1"/>
</dbReference>
<gene>
    <name evidence="5" type="ORF">AX777_12130</name>
</gene>
<dbReference type="GO" id="GO:0043814">
    <property type="term" value="F:phospholactate guanylyltransferase activity"/>
    <property type="evidence" value="ECO:0007669"/>
    <property type="project" value="InterPro"/>
</dbReference>